<dbReference type="Proteomes" id="UP000230423">
    <property type="component" value="Unassembled WGS sequence"/>
</dbReference>
<dbReference type="EMBL" id="KZ346199">
    <property type="protein sequence ID" value="PIO70648.1"/>
    <property type="molecule type" value="Genomic_DNA"/>
</dbReference>
<dbReference type="InterPro" id="IPR027417">
    <property type="entry name" value="P-loop_NTPase"/>
</dbReference>
<dbReference type="OrthoDB" id="1879at2759"/>
<name>A0A2G9UK53_TELCI</name>
<feature type="region of interest" description="Disordered" evidence="1">
    <location>
        <begin position="336"/>
        <end position="369"/>
    </location>
</feature>
<dbReference type="GO" id="GO:0003729">
    <property type="term" value="F:mRNA binding"/>
    <property type="evidence" value="ECO:0007669"/>
    <property type="project" value="TreeGrafter"/>
</dbReference>
<evidence type="ECO:0000256" key="1">
    <source>
        <dbReference type="SAM" id="MobiDB-lite"/>
    </source>
</evidence>
<dbReference type="InterPro" id="IPR041677">
    <property type="entry name" value="DNA2/NAM7_AAA_11"/>
</dbReference>
<proteinExistence type="predicted"/>
<feature type="domain" description="DNA2/NAM7 helicase-like C-terminal" evidence="3">
    <location>
        <begin position="137"/>
        <end position="242"/>
    </location>
</feature>
<evidence type="ECO:0000313" key="5">
    <source>
        <dbReference type="Proteomes" id="UP000230423"/>
    </source>
</evidence>
<dbReference type="PANTHER" id="PTHR10887:SF5">
    <property type="entry name" value="RNA HELICASE AQUARIUS"/>
    <property type="match status" value="1"/>
</dbReference>
<dbReference type="InterPro" id="IPR047187">
    <property type="entry name" value="SF1_C_Upf1"/>
</dbReference>
<organism evidence="4 5">
    <name type="scientific">Teladorsagia circumcincta</name>
    <name type="common">Brown stomach worm</name>
    <name type="synonym">Ostertagia circumcincta</name>
    <dbReference type="NCBI Taxonomy" id="45464"/>
    <lineage>
        <taxon>Eukaryota</taxon>
        <taxon>Metazoa</taxon>
        <taxon>Ecdysozoa</taxon>
        <taxon>Nematoda</taxon>
        <taxon>Chromadorea</taxon>
        <taxon>Rhabditida</taxon>
        <taxon>Rhabditina</taxon>
        <taxon>Rhabditomorpha</taxon>
        <taxon>Strongyloidea</taxon>
        <taxon>Trichostrongylidae</taxon>
        <taxon>Teladorsagia</taxon>
    </lineage>
</organism>
<gene>
    <name evidence="4" type="ORF">TELCIR_07489</name>
</gene>
<dbReference type="GO" id="GO:0071013">
    <property type="term" value="C:catalytic step 2 spliceosome"/>
    <property type="evidence" value="ECO:0007669"/>
    <property type="project" value="TreeGrafter"/>
</dbReference>
<dbReference type="Gene3D" id="3.40.50.300">
    <property type="entry name" value="P-loop containing nucleotide triphosphate hydrolases"/>
    <property type="match status" value="2"/>
</dbReference>
<dbReference type="CDD" id="cd18808">
    <property type="entry name" value="SF1_C_Upf1"/>
    <property type="match status" value="1"/>
</dbReference>
<reference evidence="4 5" key="1">
    <citation type="submission" date="2015-09" db="EMBL/GenBank/DDBJ databases">
        <title>Draft genome of the parasitic nematode Teladorsagia circumcincta isolate WARC Sus (inbred).</title>
        <authorList>
            <person name="Mitreva M."/>
        </authorList>
    </citation>
    <scope>NUCLEOTIDE SEQUENCE [LARGE SCALE GENOMIC DNA]</scope>
    <source>
        <strain evidence="4 5">S</strain>
    </source>
</reference>
<dbReference type="GO" id="GO:0004386">
    <property type="term" value="F:helicase activity"/>
    <property type="evidence" value="ECO:0007669"/>
    <property type="project" value="InterPro"/>
</dbReference>
<evidence type="ECO:0000259" key="2">
    <source>
        <dbReference type="Pfam" id="PF13086"/>
    </source>
</evidence>
<evidence type="ECO:0000259" key="3">
    <source>
        <dbReference type="Pfam" id="PF13087"/>
    </source>
</evidence>
<keyword evidence="5" id="KW-1185">Reference proteome</keyword>
<protein>
    <recommendedName>
        <fullName evidence="6">DNA2/NAM7 helicase-like C-terminal domain-containing protein</fullName>
    </recommendedName>
</protein>
<dbReference type="Pfam" id="PF13086">
    <property type="entry name" value="AAA_11"/>
    <property type="match status" value="1"/>
</dbReference>
<sequence length="386" mass="44672">MEKCAVEKDGLVAEVFPFTGYFSDINPLFTGSYKTDMEVARSCWRHINHIFEQLEEFRAFELLRNGRDRTEYLLVKEAKIIAMTCTHAALRRNELVQLGFRYDNILMEEAAQILEVETFIPLLLQTANAGFAFNYQLIDVPDFNGQGESQPSPYYYQNLGEAEYAVALFTYMRIIGYPADKISIITTYNGQVSTVDKYQGQQNDYIILSLVRTNNIGHIRDVRRLVVALSRARLGFYVLCRANLFRNCFELTPAFNIVRAALQLCQRPPRLLIIPSEPYPTQRKSGEQSSGEVITIENTVHMSTFVHDFYVSNMESMRVNYEKAMEEYRRQVQQLTLPPTPDEPVMSEAERKAEEKKAKAEKAPEQEKDIMFESMDFERLEEVPKY</sequence>
<feature type="compositionally biased region" description="Basic and acidic residues" evidence="1">
    <location>
        <begin position="348"/>
        <end position="369"/>
    </location>
</feature>
<feature type="domain" description="DNA2/NAM7 helicase helicase" evidence="2">
    <location>
        <begin position="61"/>
        <end position="126"/>
    </location>
</feature>
<accession>A0A2G9UK53</accession>
<dbReference type="AlphaFoldDB" id="A0A2G9UK53"/>
<dbReference type="Pfam" id="PF13087">
    <property type="entry name" value="AAA_12"/>
    <property type="match status" value="1"/>
</dbReference>
<dbReference type="SUPFAM" id="SSF52540">
    <property type="entry name" value="P-loop containing nucleoside triphosphate hydrolases"/>
    <property type="match status" value="1"/>
</dbReference>
<evidence type="ECO:0008006" key="6">
    <source>
        <dbReference type="Google" id="ProtNLM"/>
    </source>
</evidence>
<dbReference type="InterPro" id="IPR045055">
    <property type="entry name" value="DNA2/NAM7-like"/>
</dbReference>
<evidence type="ECO:0000313" key="4">
    <source>
        <dbReference type="EMBL" id="PIO70648.1"/>
    </source>
</evidence>
<dbReference type="InterPro" id="IPR041679">
    <property type="entry name" value="DNA2/NAM7-like_C"/>
</dbReference>
<dbReference type="PANTHER" id="PTHR10887">
    <property type="entry name" value="DNA2/NAM7 HELICASE FAMILY"/>
    <property type="match status" value="1"/>
</dbReference>